<evidence type="ECO:0000313" key="2">
    <source>
        <dbReference type="EMBL" id="MEB3344263.1"/>
    </source>
</evidence>
<dbReference type="RefSeq" id="WP_324178312.1">
    <property type="nucleotide sequence ID" value="NZ_BAABAW010000016.1"/>
</dbReference>
<dbReference type="Gene3D" id="3.30.2090.10">
    <property type="entry name" value="Multidrug efflux transporter AcrB TolC docking domain, DN and DC subdomains"/>
    <property type="match status" value="2"/>
</dbReference>
<feature type="transmembrane region" description="Helical" evidence="1">
    <location>
        <begin position="365"/>
        <end position="386"/>
    </location>
</feature>
<reference evidence="2 3" key="1">
    <citation type="journal article" date="2013" name="Int. J. Syst. Evol. Microbiol.">
        <title>Aquimarina gracilis sp. nov., isolated from the gut microflora of a mussel, Mytilus coruscus, and emended description of Aquimarina spongiae.</title>
        <authorList>
            <person name="Park S.C."/>
            <person name="Choe H.N."/>
            <person name="Baik K.S."/>
            <person name="Seong C.N."/>
        </authorList>
    </citation>
    <scope>NUCLEOTIDE SEQUENCE [LARGE SCALE GENOMIC DNA]</scope>
    <source>
        <strain evidence="2 3">PSC32</strain>
    </source>
</reference>
<dbReference type="PANTHER" id="PTHR32063">
    <property type="match status" value="1"/>
</dbReference>
<dbReference type="Gene3D" id="1.20.1640.10">
    <property type="entry name" value="Multidrug efflux transporter AcrB transmembrane domain"/>
    <property type="match status" value="3"/>
</dbReference>
<feature type="transmembrane region" description="Helical" evidence="1">
    <location>
        <begin position="517"/>
        <end position="534"/>
    </location>
</feature>
<organism evidence="2 3">
    <name type="scientific">Aquimarina gracilis</name>
    <dbReference type="NCBI Taxonomy" id="874422"/>
    <lineage>
        <taxon>Bacteria</taxon>
        <taxon>Pseudomonadati</taxon>
        <taxon>Bacteroidota</taxon>
        <taxon>Flavobacteriia</taxon>
        <taxon>Flavobacteriales</taxon>
        <taxon>Flavobacteriaceae</taxon>
        <taxon>Aquimarina</taxon>
    </lineage>
</organism>
<keyword evidence="3" id="KW-1185">Reference proteome</keyword>
<evidence type="ECO:0000313" key="3">
    <source>
        <dbReference type="Proteomes" id="UP001327027"/>
    </source>
</evidence>
<evidence type="ECO:0000256" key="1">
    <source>
        <dbReference type="SAM" id="Phobius"/>
    </source>
</evidence>
<gene>
    <name evidence="2" type="ORF">U6A24_02265</name>
</gene>
<feature type="transmembrane region" description="Helical" evidence="1">
    <location>
        <begin position="1007"/>
        <end position="1029"/>
    </location>
</feature>
<dbReference type="Gene3D" id="3.30.70.1440">
    <property type="entry name" value="Multidrug efflux transporter AcrB pore domain"/>
    <property type="match status" value="1"/>
</dbReference>
<dbReference type="SUPFAM" id="SSF82866">
    <property type="entry name" value="Multidrug efflux transporter AcrB transmembrane domain"/>
    <property type="match status" value="2"/>
</dbReference>
<comment type="caution">
    <text evidence="2">The sequence shown here is derived from an EMBL/GenBank/DDBJ whole genome shotgun (WGS) entry which is preliminary data.</text>
</comment>
<dbReference type="PANTHER" id="PTHR32063:SF0">
    <property type="entry name" value="SWARMING MOTILITY PROTEIN SWRC"/>
    <property type="match status" value="1"/>
</dbReference>
<sequence>MNEWRQNFLRLSSFSKIILFTVLGLIGITFISFLSIRLQPQQNIPVISIDYSWVNQNPRIIESEVTTKIERSISKMDNLINVSSVTSKGQGSIRLEFSKDTDLDKASLYISSIVRQIYPSFPEGVSFPNISKHGINKTDKEVLMSLAISGDLSKKALKTYTENIITPQLVKIKGITEVELFGAPKYSYVITCRNSKIEKFNLNIDNVKSLIVNFLKRYNLGVIQHKGINTNIQVDFGQKNNDIYDILNIPIITKKNESILLKNIITISEKEDKLQGYKRYNGYDALTIYISTEKKENQLTISKKLRNNIEILNEILLKDNVQISILYDSTIKLKSELNKVLYRISFSLGILLIFVFFINRNFKYVFLVLTTLVLNILFAVIFYYTFSIDIHLYSLAGLTISLGIIIDNTIIMIDHLINSKNKKVFISILAATITTVGSLIMVFFIKKEYQLYLLDFSWIIIINLITSLSVTFFLVPSLIEKVRLKKKSINFSKKRKIFKLTNRYKKVVEILVRKRKLVFIFFIFLFGLPLFLLPEEIQEDTKLINSLNLILQSDFYKEKLFPNFKHLGGTLYTFLKSTEKSSFISSPKRLSIKIRIFNPEGGTINQLDKAVKSFEKSLFSFKEVDFFLTEVEDVNNGFIKVFLKEEYENTDVPYTLKNKLEAIAIQIGGMDCSIFGVGQPFSNSGNLVSDATIKLKGYNLDDLLQFASEIKDKILLKHPRISNVKISSEKSFILKEKYEYVLNIRKSVINNNEIINSIKWNSGNEIYIHSLNNQKVTITGSNDYLSIFDFKKNTITHDSTSFSVGQITDIQKKNVVNNVVRKNNNYEVYLDYSFAGTHFLNNSVNKELLREINIQLPVGYEALHPNEEYFTEKSDYLFLKITLIIFLIIYFICAILFESLTLPLAIILTIPFSFIGVFLTFSLFDIPFDQGGLASFIMLSGIVVNSSIYVLNEYKNIKRKGASNLSNYIKAISIKITPISLTIISTILGLLPFVMIEGNDFFWTSFAYGNIGGLIFSFIVILFFLPVCLKLNTQKFD</sequence>
<dbReference type="Proteomes" id="UP001327027">
    <property type="component" value="Unassembled WGS sequence"/>
</dbReference>
<keyword evidence="1" id="KW-0812">Transmembrane</keyword>
<feature type="transmembrane region" description="Helical" evidence="1">
    <location>
        <begin position="425"/>
        <end position="445"/>
    </location>
</feature>
<feature type="transmembrane region" description="Helical" evidence="1">
    <location>
        <begin position="876"/>
        <end position="897"/>
    </location>
</feature>
<keyword evidence="1" id="KW-0472">Membrane</keyword>
<feature type="transmembrane region" description="Helical" evidence="1">
    <location>
        <begin position="392"/>
        <end position="413"/>
    </location>
</feature>
<dbReference type="Gene3D" id="3.30.70.1320">
    <property type="entry name" value="Multidrug efflux transporter AcrB pore domain like"/>
    <property type="match status" value="1"/>
</dbReference>
<dbReference type="SUPFAM" id="SSF82693">
    <property type="entry name" value="Multidrug efflux transporter AcrB pore domain, PN1, PN2, PC1 and PC2 subdomains"/>
    <property type="match status" value="1"/>
</dbReference>
<name>A0ABU5ZQC7_9FLAO</name>
<feature type="transmembrane region" description="Helical" evidence="1">
    <location>
        <begin position="457"/>
        <end position="479"/>
    </location>
</feature>
<dbReference type="Gene3D" id="3.30.70.1430">
    <property type="entry name" value="Multidrug efflux transporter AcrB pore domain"/>
    <property type="match status" value="2"/>
</dbReference>
<keyword evidence="1" id="KW-1133">Transmembrane helix</keyword>
<dbReference type="EMBL" id="JAYKLX010000001">
    <property type="protein sequence ID" value="MEB3344263.1"/>
    <property type="molecule type" value="Genomic_DNA"/>
</dbReference>
<feature type="transmembrane region" description="Helical" evidence="1">
    <location>
        <begin position="904"/>
        <end position="924"/>
    </location>
</feature>
<feature type="transmembrane region" description="Helical" evidence="1">
    <location>
        <begin position="17"/>
        <end position="36"/>
    </location>
</feature>
<protein>
    <submittedName>
        <fullName evidence="2">Efflux RND transporter permease subunit</fullName>
    </submittedName>
</protein>
<feature type="transmembrane region" description="Helical" evidence="1">
    <location>
        <begin position="340"/>
        <end position="358"/>
    </location>
</feature>
<proteinExistence type="predicted"/>
<dbReference type="InterPro" id="IPR027463">
    <property type="entry name" value="AcrB_DN_DC_subdom"/>
</dbReference>
<dbReference type="InterPro" id="IPR001036">
    <property type="entry name" value="Acrflvin-R"/>
</dbReference>
<accession>A0ABU5ZQC7</accession>
<feature type="transmembrane region" description="Helical" evidence="1">
    <location>
        <begin position="930"/>
        <end position="951"/>
    </location>
</feature>
<feature type="transmembrane region" description="Helical" evidence="1">
    <location>
        <begin position="972"/>
        <end position="995"/>
    </location>
</feature>
<dbReference type="Pfam" id="PF00873">
    <property type="entry name" value="ACR_tran"/>
    <property type="match status" value="2"/>
</dbReference>